<dbReference type="InterPro" id="IPR001054">
    <property type="entry name" value="A/G_cyclase"/>
</dbReference>
<keyword evidence="2 8" id="KW-0812">Transmembrane</keyword>
<dbReference type="SMART" id="SM00044">
    <property type="entry name" value="CYCc"/>
    <property type="match status" value="1"/>
</dbReference>
<dbReference type="EMBL" id="BPQR01000001">
    <property type="protein sequence ID" value="GJE04750.1"/>
    <property type="molecule type" value="Genomic_DNA"/>
</dbReference>
<dbReference type="CDD" id="cd07302">
    <property type="entry name" value="CHD"/>
    <property type="match status" value="1"/>
</dbReference>
<dbReference type="Gene3D" id="3.30.70.1230">
    <property type="entry name" value="Nucleotide cyclase"/>
    <property type="match status" value="1"/>
</dbReference>
<comment type="subcellular location">
    <subcellularLocation>
        <location evidence="1">Membrane</location>
    </subcellularLocation>
</comment>
<evidence type="ECO:0000256" key="5">
    <source>
        <dbReference type="ARBA" id="ARBA00023136"/>
    </source>
</evidence>
<evidence type="ECO:0000256" key="4">
    <source>
        <dbReference type="ARBA" id="ARBA00022989"/>
    </source>
</evidence>
<organism evidence="10 11">
    <name type="scientific">Methylobacterium jeotgali</name>
    <dbReference type="NCBI Taxonomy" id="381630"/>
    <lineage>
        <taxon>Bacteria</taxon>
        <taxon>Pseudomonadati</taxon>
        <taxon>Pseudomonadota</taxon>
        <taxon>Alphaproteobacteria</taxon>
        <taxon>Hyphomicrobiales</taxon>
        <taxon>Methylobacteriaceae</taxon>
        <taxon>Methylobacterium</taxon>
    </lineage>
</organism>
<evidence type="ECO:0000256" key="8">
    <source>
        <dbReference type="SAM" id="Phobius"/>
    </source>
</evidence>
<sequence>MALPATTSGIDAAARPPDRAFRPLSLRFRDPALERRYHADRLPFRRTATAISSLAGALTWLVFLLLDAATLSDPSPGLFATRLAGIAMTAILFAVVALRRPGRWIEAAGAATVAANTGLLVLCVALMSPDTLTYCPPSAIFTMAAVTSFALCAVTFVEGAVLSLLALAAFLVATLVLRPEPPLLVLFQGAWLASVIGFSGVGSYFLDRTQRIAWLREAELARAEDRARALLHNVLPPSIALRKLSGEHPIADDFPSATLLFADIVNFTGLSARLEPTAVVGLLGDLFRRFDGIVARHGLEKIKTIGDCYMVAGGIPHPDAGHLDGVMRAACEMMEAAAGTRDPDGTPLRLRIGIHSGPVTAGVIGEARFIFDVWGDTVNLASRMESHGVAGRIQVTEAVAAALEGRYRFEGPHLVEVKGRGPMPVWRLTA</sequence>
<evidence type="ECO:0000256" key="2">
    <source>
        <dbReference type="ARBA" id="ARBA00022692"/>
    </source>
</evidence>
<reference evidence="10" key="1">
    <citation type="journal article" date="2021" name="Front. Microbiol.">
        <title>Comprehensive Comparative Genomics and Phenotyping of Methylobacterium Species.</title>
        <authorList>
            <person name="Alessa O."/>
            <person name="Ogura Y."/>
            <person name="Fujitani Y."/>
            <person name="Takami H."/>
            <person name="Hayashi T."/>
            <person name="Sahin N."/>
            <person name="Tani A."/>
        </authorList>
    </citation>
    <scope>NUCLEOTIDE SEQUENCE</scope>
    <source>
        <strain evidence="10">LMG 23639</strain>
    </source>
</reference>
<dbReference type="PROSITE" id="PS00452">
    <property type="entry name" value="GUANYLATE_CYCLASE_1"/>
    <property type="match status" value="1"/>
</dbReference>
<evidence type="ECO:0000313" key="11">
    <source>
        <dbReference type="Proteomes" id="UP001055102"/>
    </source>
</evidence>
<accession>A0ABQ4SQG1</accession>
<evidence type="ECO:0000256" key="7">
    <source>
        <dbReference type="RuleBase" id="RU000405"/>
    </source>
</evidence>
<evidence type="ECO:0000256" key="3">
    <source>
        <dbReference type="ARBA" id="ARBA00022741"/>
    </source>
</evidence>
<feature type="transmembrane region" description="Helical" evidence="8">
    <location>
        <begin position="78"/>
        <end position="98"/>
    </location>
</feature>
<dbReference type="InterPro" id="IPR018297">
    <property type="entry name" value="A/G_cyclase_CS"/>
</dbReference>
<dbReference type="SUPFAM" id="SSF55073">
    <property type="entry name" value="Nucleotide cyclase"/>
    <property type="match status" value="1"/>
</dbReference>
<keyword evidence="11" id="KW-1185">Reference proteome</keyword>
<feature type="transmembrane region" description="Helical" evidence="8">
    <location>
        <begin position="161"/>
        <end position="177"/>
    </location>
</feature>
<name>A0ABQ4SQG1_9HYPH</name>
<comment type="caution">
    <text evidence="10">The sequence shown here is derived from an EMBL/GenBank/DDBJ whole genome shotgun (WGS) entry which is preliminary data.</text>
</comment>
<evidence type="ECO:0000256" key="6">
    <source>
        <dbReference type="ARBA" id="ARBA00023239"/>
    </source>
</evidence>
<dbReference type="InterPro" id="IPR050401">
    <property type="entry name" value="Cyclic_nucleotide_synthase"/>
</dbReference>
<keyword evidence="3" id="KW-0547">Nucleotide-binding</keyword>
<feature type="transmembrane region" description="Helical" evidence="8">
    <location>
        <begin position="139"/>
        <end position="156"/>
    </location>
</feature>
<evidence type="ECO:0000256" key="1">
    <source>
        <dbReference type="ARBA" id="ARBA00004370"/>
    </source>
</evidence>
<feature type="transmembrane region" description="Helical" evidence="8">
    <location>
        <begin position="47"/>
        <end position="66"/>
    </location>
</feature>
<proteinExistence type="inferred from homology"/>
<evidence type="ECO:0000313" key="10">
    <source>
        <dbReference type="EMBL" id="GJE04750.1"/>
    </source>
</evidence>
<dbReference type="InterPro" id="IPR029787">
    <property type="entry name" value="Nucleotide_cyclase"/>
</dbReference>
<keyword evidence="6 7" id="KW-0456">Lyase</keyword>
<dbReference type="Proteomes" id="UP001055102">
    <property type="component" value="Unassembled WGS sequence"/>
</dbReference>
<dbReference type="RefSeq" id="WP_238273473.1">
    <property type="nucleotide sequence ID" value="NZ_BPQR01000001.1"/>
</dbReference>
<keyword evidence="4 8" id="KW-1133">Transmembrane helix</keyword>
<dbReference type="PROSITE" id="PS50125">
    <property type="entry name" value="GUANYLATE_CYCLASE_2"/>
    <property type="match status" value="1"/>
</dbReference>
<gene>
    <name evidence="10" type="ORF">AOPFMNJM_0042</name>
</gene>
<protein>
    <recommendedName>
        <fullName evidence="9">Guanylate cyclase domain-containing protein</fullName>
    </recommendedName>
</protein>
<dbReference type="Pfam" id="PF00211">
    <property type="entry name" value="Guanylate_cyc"/>
    <property type="match status" value="1"/>
</dbReference>
<feature type="transmembrane region" description="Helical" evidence="8">
    <location>
        <begin position="105"/>
        <end position="127"/>
    </location>
</feature>
<dbReference type="PANTHER" id="PTHR11920">
    <property type="entry name" value="GUANYLYL CYCLASE"/>
    <property type="match status" value="1"/>
</dbReference>
<feature type="domain" description="Guanylate cyclase" evidence="9">
    <location>
        <begin position="258"/>
        <end position="385"/>
    </location>
</feature>
<keyword evidence="5 8" id="KW-0472">Membrane</keyword>
<evidence type="ECO:0000259" key="9">
    <source>
        <dbReference type="PROSITE" id="PS50125"/>
    </source>
</evidence>
<reference evidence="10" key="2">
    <citation type="submission" date="2021-08" db="EMBL/GenBank/DDBJ databases">
        <authorList>
            <person name="Tani A."/>
            <person name="Ola A."/>
            <person name="Ogura Y."/>
            <person name="Katsura K."/>
            <person name="Hayashi T."/>
        </authorList>
    </citation>
    <scope>NUCLEOTIDE SEQUENCE</scope>
    <source>
        <strain evidence="10">LMG 23639</strain>
    </source>
</reference>
<dbReference type="PANTHER" id="PTHR11920:SF335">
    <property type="entry name" value="GUANYLATE CYCLASE"/>
    <property type="match status" value="1"/>
</dbReference>
<comment type="similarity">
    <text evidence="7">Belongs to the adenylyl cyclase class-4/guanylyl cyclase family.</text>
</comment>
<feature type="transmembrane region" description="Helical" evidence="8">
    <location>
        <begin position="183"/>
        <end position="206"/>
    </location>
</feature>